<evidence type="ECO:0000256" key="2">
    <source>
        <dbReference type="SAM" id="SignalP"/>
    </source>
</evidence>
<keyword evidence="4" id="KW-1185">Reference proteome</keyword>
<evidence type="ECO:0000256" key="1">
    <source>
        <dbReference type="SAM" id="MobiDB-lite"/>
    </source>
</evidence>
<name>A0ABV5LNL7_9ACTN</name>
<dbReference type="Gene3D" id="2.60.20.10">
    <property type="entry name" value="Crystallins"/>
    <property type="match status" value="1"/>
</dbReference>
<comment type="caution">
    <text evidence="3">The sequence shown here is derived from an EMBL/GenBank/DDBJ whole genome shotgun (WGS) entry which is preliminary data.</text>
</comment>
<dbReference type="Proteomes" id="UP001589748">
    <property type="component" value="Unassembled WGS sequence"/>
</dbReference>
<keyword evidence="2" id="KW-0732">Signal</keyword>
<accession>A0ABV5LNL7</accession>
<feature type="region of interest" description="Disordered" evidence="1">
    <location>
        <begin position="1"/>
        <end position="20"/>
    </location>
</feature>
<sequence length="154" mass="16563">MLSTGTSATRSTRTSPRTRRARRVVAAALAVSGLAVVGPVTAADAATPRNGVCESGEVCFYYLSNYQGSLSDFTSSVSTYGTDPATCYVFKTRGLSGYNACIKNNVQSVWNRSTRAVRVYYNSNYSGASQLIPANSYTNLNTSLRDNNASHKFL</sequence>
<feature type="compositionally biased region" description="Low complexity" evidence="1">
    <location>
        <begin position="1"/>
        <end position="15"/>
    </location>
</feature>
<feature type="chain" id="PRO_5046122797" evidence="2">
    <location>
        <begin position="43"/>
        <end position="154"/>
    </location>
</feature>
<dbReference type="RefSeq" id="WP_380140164.1">
    <property type="nucleotide sequence ID" value="NZ_JBHLUI010000012.1"/>
</dbReference>
<organism evidence="3 4">
    <name type="scientific">Kineococcus gynurae</name>
    <dbReference type="NCBI Taxonomy" id="452979"/>
    <lineage>
        <taxon>Bacteria</taxon>
        <taxon>Bacillati</taxon>
        <taxon>Actinomycetota</taxon>
        <taxon>Actinomycetes</taxon>
        <taxon>Kineosporiales</taxon>
        <taxon>Kineosporiaceae</taxon>
        <taxon>Kineococcus</taxon>
    </lineage>
</organism>
<protein>
    <submittedName>
        <fullName evidence="3">Peptidase inhibitor family I36 protein</fullName>
    </submittedName>
</protein>
<evidence type="ECO:0000313" key="3">
    <source>
        <dbReference type="EMBL" id="MFB9375644.1"/>
    </source>
</evidence>
<gene>
    <name evidence="3" type="ORF">ACFFVI_01555</name>
</gene>
<feature type="signal peptide" evidence="2">
    <location>
        <begin position="1"/>
        <end position="42"/>
    </location>
</feature>
<dbReference type="EMBL" id="JBHMDM010000001">
    <property type="protein sequence ID" value="MFB9375644.1"/>
    <property type="molecule type" value="Genomic_DNA"/>
</dbReference>
<proteinExistence type="predicted"/>
<reference evidence="3 4" key="1">
    <citation type="submission" date="2024-09" db="EMBL/GenBank/DDBJ databases">
        <authorList>
            <person name="Sun Q."/>
            <person name="Mori K."/>
        </authorList>
    </citation>
    <scope>NUCLEOTIDE SEQUENCE [LARGE SCALE GENOMIC DNA]</scope>
    <source>
        <strain evidence="3 4">TISTR 1856</strain>
    </source>
</reference>
<dbReference type="Pfam" id="PF03995">
    <property type="entry name" value="Inhibitor_I36"/>
    <property type="match status" value="1"/>
</dbReference>
<evidence type="ECO:0000313" key="4">
    <source>
        <dbReference type="Proteomes" id="UP001589748"/>
    </source>
</evidence>